<organism evidence="3 4">
    <name type="scientific">Umbelopsis ramanniana AG</name>
    <dbReference type="NCBI Taxonomy" id="1314678"/>
    <lineage>
        <taxon>Eukaryota</taxon>
        <taxon>Fungi</taxon>
        <taxon>Fungi incertae sedis</taxon>
        <taxon>Mucoromycota</taxon>
        <taxon>Mucoromycotina</taxon>
        <taxon>Umbelopsidomycetes</taxon>
        <taxon>Umbelopsidales</taxon>
        <taxon>Umbelopsidaceae</taxon>
        <taxon>Umbelopsis</taxon>
    </lineage>
</organism>
<comment type="caution">
    <text evidence="3">The sequence shown here is derived from an EMBL/GenBank/DDBJ whole genome shotgun (WGS) entry which is preliminary data.</text>
</comment>
<name>A0AAD5E8S1_UMBRA</name>
<accession>A0AAD5E8S1</accession>
<keyword evidence="2" id="KW-0472">Membrane</keyword>
<dbReference type="RefSeq" id="XP_051443445.1">
    <property type="nucleotide sequence ID" value="XM_051589972.1"/>
</dbReference>
<dbReference type="AlphaFoldDB" id="A0AAD5E8S1"/>
<evidence type="ECO:0000313" key="4">
    <source>
        <dbReference type="Proteomes" id="UP001206595"/>
    </source>
</evidence>
<protein>
    <submittedName>
        <fullName evidence="3">Uncharacterized protein</fullName>
    </submittedName>
</protein>
<dbReference type="Proteomes" id="UP001206595">
    <property type="component" value="Unassembled WGS sequence"/>
</dbReference>
<feature type="region of interest" description="Disordered" evidence="1">
    <location>
        <begin position="1"/>
        <end position="63"/>
    </location>
</feature>
<feature type="transmembrane region" description="Helical" evidence="2">
    <location>
        <begin position="192"/>
        <end position="211"/>
    </location>
</feature>
<dbReference type="GeneID" id="75915317"/>
<reference evidence="3" key="2">
    <citation type="journal article" date="2022" name="Proc. Natl. Acad. Sci. U.S.A.">
        <title>Diploid-dominant life cycles characterize the early evolution of Fungi.</title>
        <authorList>
            <person name="Amses K.R."/>
            <person name="Simmons D.R."/>
            <person name="Longcore J.E."/>
            <person name="Mondo S.J."/>
            <person name="Seto K."/>
            <person name="Jeronimo G.H."/>
            <person name="Bonds A.E."/>
            <person name="Quandt C.A."/>
            <person name="Davis W.J."/>
            <person name="Chang Y."/>
            <person name="Federici B.A."/>
            <person name="Kuo A."/>
            <person name="LaButti K."/>
            <person name="Pangilinan J."/>
            <person name="Andreopoulos W."/>
            <person name="Tritt A."/>
            <person name="Riley R."/>
            <person name="Hundley H."/>
            <person name="Johnson J."/>
            <person name="Lipzen A."/>
            <person name="Barry K."/>
            <person name="Lang B.F."/>
            <person name="Cuomo C.A."/>
            <person name="Buchler N.E."/>
            <person name="Grigoriev I.V."/>
            <person name="Spatafora J.W."/>
            <person name="Stajich J.E."/>
            <person name="James T.Y."/>
        </authorList>
    </citation>
    <scope>NUCLEOTIDE SEQUENCE</scope>
    <source>
        <strain evidence="3">AG</strain>
    </source>
</reference>
<feature type="transmembrane region" description="Helical" evidence="2">
    <location>
        <begin position="167"/>
        <end position="186"/>
    </location>
</feature>
<dbReference type="EMBL" id="MU620929">
    <property type="protein sequence ID" value="KAI8578441.1"/>
    <property type="molecule type" value="Genomic_DNA"/>
</dbReference>
<evidence type="ECO:0000256" key="2">
    <source>
        <dbReference type="SAM" id="Phobius"/>
    </source>
</evidence>
<feature type="compositionally biased region" description="Polar residues" evidence="1">
    <location>
        <begin position="33"/>
        <end position="59"/>
    </location>
</feature>
<keyword evidence="4" id="KW-1185">Reference proteome</keyword>
<feature type="compositionally biased region" description="Polar residues" evidence="1">
    <location>
        <begin position="1"/>
        <end position="22"/>
    </location>
</feature>
<sequence length="328" mass="37014">MCPDTQIPNAAQSTPTTVSPDTLTVPDEPIQLSRRTTLSSVSEQEYPNSVPSSLPNAITPSDYDDSIEQIRTNTLSRRSSLSSGLATPVPLTHRTSRISIASNAPSQSRWRSHTPRNSIFTMSSLLSRPPSYKRFDPIESDPHGEHGEDEGHHLGGWKGLQTQFHGVYFAFWLVVLAFVGAVAVIVPSLPPVALLLWIPLIVYLGFAIYFFRKRRQERAAMEAAAPERERRESRVRELLHAMRLPDSYFFLIDNQKEHRHPVVTLLPPPPTYVNDNNTNVPQPTINEIPPSPPSFYPNTTQEDEDYVRINLQGLIDAEHRDEQRRNPV</sequence>
<keyword evidence="2" id="KW-0812">Transmembrane</keyword>
<evidence type="ECO:0000313" key="3">
    <source>
        <dbReference type="EMBL" id="KAI8578441.1"/>
    </source>
</evidence>
<proteinExistence type="predicted"/>
<keyword evidence="2" id="KW-1133">Transmembrane helix</keyword>
<evidence type="ECO:0000256" key="1">
    <source>
        <dbReference type="SAM" id="MobiDB-lite"/>
    </source>
</evidence>
<reference evidence="3" key="1">
    <citation type="submission" date="2021-06" db="EMBL/GenBank/DDBJ databases">
        <authorList>
            <consortium name="DOE Joint Genome Institute"/>
            <person name="Mondo S.J."/>
            <person name="Amses K.R."/>
            <person name="Simmons D.R."/>
            <person name="Longcore J.E."/>
            <person name="Seto K."/>
            <person name="Alves G.H."/>
            <person name="Bonds A.E."/>
            <person name="Quandt C.A."/>
            <person name="Davis W.J."/>
            <person name="Chang Y."/>
            <person name="Letcher P.M."/>
            <person name="Powell M.J."/>
            <person name="Kuo A."/>
            <person name="Labutti K."/>
            <person name="Pangilinan J."/>
            <person name="Andreopoulos W."/>
            <person name="Tritt A."/>
            <person name="Riley R."/>
            <person name="Hundley H."/>
            <person name="Johnson J."/>
            <person name="Lipzen A."/>
            <person name="Barry K."/>
            <person name="Berbee M.L."/>
            <person name="Buchler N.E."/>
            <person name="Grigoriev I.V."/>
            <person name="Spatafora J.W."/>
            <person name="Stajich J.E."/>
            <person name="James T.Y."/>
        </authorList>
    </citation>
    <scope>NUCLEOTIDE SEQUENCE</scope>
    <source>
        <strain evidence="3">AG</strain>
    </source>
</reference>
<gene>
    <name evidence="3" type="ORF">K450DRAFT_246814</name>
</gene>